<dbReference type="InterPro" id="IPR001245">
    <property type="entry name" value="Ser-Thr/Tyr_kinase_cat_dom"/>
</dbReference>
<dbReference type="Ensembl" id="ENSLACT00000016664.1">
    <property type="protein sequence ID" value="ENSLACP00000016550.1"/>
    <property type="gene ID" value="ENSLACG00000014583.1"/>
</dbReference>
<evidence type="ECO:0000256" key="19">
    <source>
        <dbReference type="ARBA" id="ARBA00023180"/>
    </source>
</evidence>
<evidence type="ECO:0000259" key="32">
    <source>
        <dbReference type="PROSITE" id="PS50835"/>
    </source>
</evidence>
<dbReference type="InterPro" id="IPR001824">
    <property type="entry name" value="Tyr_kinase_rcpt_3_CS"/>
</dbReference>
<evidence type="ECO:0000256" key="22">
    <source>
        <dbReference type="PIRSR" id="PIRSR000615-1"/>
    </source>
</evidence>
<dbReference type="GO" id="GO:0048407">
    <property type="term" value="F:platelet-derived growth factor binding"/>
    <property type="evidence" value="ECO:0007669"/>
    <property type="project" value="TreeGrafter"/>
</dbReference>
<dbReference type="Gene3D" id="1.10.510.10">
    <property type="entry name" value="Transferase(Phosphotransferase) domain 1"/>
    <property type="match status" value="1"/>
</dbReference>
<feature type="compositionally biased region" description="Basic and acidic residues" evidence="28">
    <location>
        <begin position="1091"/>
        <end position="1103"/>
    </location>
</feature>
<dbReference type="InterPro" id="IPR003599">
    <property type="entry name" value="Ig_sub"/>
</dbReference>
<name>H3B3S9_LATCH</name>
<accession>H3B3S9</accession>
<feature type="active site" description="Proton acceptor" evidence="22">
    <location>
        <position position="828"/>
    </location>
</feature>
<evidence type="ECO:0000256" key="24">
    <source>
        <dbReference type="PIRSR" id="PIRSR000615-3"/>
    </source>
</evidence>
<keyword evidence="5" id="KW-0145">Chemotaxis</keyword>
<evidence type="ECO:0000256" key="14">
    <source>
        <dbReference type="ARBA" id="ARBA00022989"/>
    </source>
</evidence>
<dbReference type="InterPro" id="IPR000719">
    <property type="entry name" value="Prot_kinase_dom"/>
</dbReference>
<dbReference type="GO" id="GO:0048702">
    <property type="term" value="P:embryonic neurocranium morphogenesis"/>
    <property type="evidence" value="ECO:0007669"/>
    <property type="project" value="Ensembl"/>
</dbReference>
<dbReference type="EMBL" id="AFYH01013078">
    <property type="status" value="NOT_ANNOTATED_CDS"/>
    <property type="molecule type" value="Genomic_DNA"/>
</dbReference>
<dbReference type="InterPro" id="IPR017441">
    <property type="entry name" value="Protein_kinase_ATP_BS"/>
</dbReference>
<dbReference type="InterPro" id="IPR013783">
    <property type="entry name" value="Ig-like_fold"/>
</dbReference>
<keyword evidence="8 27" id="KW-0812">Transmembrane</keyword>
<evidence type="ECO:0000256" key="17">
    <source>
        <dbReference type="ARBA" id="ARBA00023157"/>
    </source>
</evidence>
<dbReference type="SUPFAM" id="SSF48726">
    <property type="entry name" value="Immunoglobulin"/>
    <property type="match status" value="3"/>
</dbReference>
<feature type="binding site" evidence="23">
    <location>
        <begin position="604"/>
        <end position="611"/>
    </location>
    <ligand>
        <name>ATP</name>
        <dbReference type="ChEBI" id="CHEBI:30616"/>
    </ligand>
</feature>
<evidence type="ECO:0000256" key="5">
    <source>
        <dbReference type="ARBA" id="ARBA00022500"/>
    </source>
</evidence>
<evidence type="ECO:0000256" key="23">
    <source>
        <dbReference type="PIRSR" id="PIRSR000615-2"/>
    </source>
</evidence>
<evidence type="ECO:0000256" key="11">
    <source>
        <dbReference type="ARBA" id="ARBA00022777"/>
    </source>
</evidence>
<evidence type="ECO:0000256" key="27">
    <source>
        <dbReference type="RuleBase" id="RU000311"/>
    </source>
</evidence>
<keyword evidence="9" id="KW-0677">Repeat</keyword>
<dbReference type="InterPro" id="IPR036179">
    <property type="entry name" value="Ig-like_dom_sf"/>
</dbReference>
<dbReference type="GO" id="GO:1904238">
    <property type="term" value="P:pericyte cell differentiation"/>
    <property type="evidence" value="ECO:0007669"/>
    <property type="project" value="Ensembl"/>
</dbReference>
<dbReference type="EMBL" id="AFYH01013081">
    <property type="status" value="NOT_ANNOTATED_CDS"/>
    <property type="molecule type" value="Genomic_DNA"/>
</dbReference>
<dbReference type="PROSITE" id="PS00107">
    <property type="entry name" value="PROTEIN_KINASE_ATP"/>
    <property type="match status" value="1"/>
</dbReference>
<feature type="binding site" evidence="24">
    <location>
        <position position="833"/>
    </location>
    <ligand>
        <name>Mg(2+)</name>
        <dbReference type="ChEBI" id="CHEBI:18420"/>
    </ligand>
</feature>
<dbReference type="EC" id="2.7.10.1" evidence="2"/>
<feature type="binding site" evidence="24">
    <location>
        <position position="846"/>
    </location>
    <ligand>
        <name>Mg(2+)</name>
        <dbReference type="ChEBI" id="CHEBI:18420"/>
    </ligand>
</feature>
<feature type="signal peptide" evidence="30">
    <location>
        <begin position="1"/>
        <end position="30"/>
    </location>
</feature>
<dbReference type="PROSITE" id="PS50835">
    <property type="entry name" value="IG_LIKE"/>
    <property type="match status" value="1"/>
</dbReference>
<keyword evidence="16" id="KW-0829">Tyrosine-protein kinase</keyword>
<dbReference type="GO" id="GO:0001525">
    <property type="term" value="P:angiogenesis"/>
    <property type="evidence" value="ECO:0007669"/>
    <property type="project" value="Ensembl"/>
</dbReference>
<evidence type="ECO:0000256" key="1">
    <source>
        <dbReference type="ARBA" id="ARBA00004251"/>
    </source>
</evidence>
<dbReference type="PIRSF" id="PIRSF000615">
    <property type="entry name" value="TyrPK_CSF1-R"/>
    <property type="match status" value="1"/>
</dbReference>
<evidence type="ECO:0000256" key="10">
    <source>
        <dbReference type="ARBA" id="ARBA00022741"/>
    </source>
</evidence>
<feature type="transmembrane region" description="Helical" evidence="29">
    <location>
        <begin position="529"/>
        <end position="553"/>
    </location>
</feature>
<evidence type="ECO:0000256" key="15">
    <source>
        <dbReference type="ARBA" id="ARBA00023136"/>
    </source>
</evidence>
<comment type="similarity">
    <text evidence="27">Belongs to the protein kinase superfamily. Tyr protein kinase family. CSF-1/PDGF receptor subfamily.</text>
</comment>
<dbReference type="InterPro" id="IPR013098">
    <property type="entry name" value="Ig_I-set"/>
</dbReference>
<keyword evidence="34" id="KW-1185">Reference proteome</keyword>
<dbReference type="EMBL" id="AFYH01013083">
    <property type="status" value="NOT_ANNOTATED_CDS"/>
    <property type="molecule type" value="Genomic_DNA"/>
</dbReference>
<dbReference type="GO" id="GO:0005019">
    <property type="term" value="F:platelet-derived growth factor beta-receptor activity"/>
    <property type="evidence" value="ECO:0007669"/>
    <property type="project" value="TreeGrafter"/>
</dbReference>
<dbReference type="Pfam" id="PF07714">
    <property type="entry name" value="PK_Tyr_Ser-Thr"/>
    <property type="match status" value="1"/>
</dbReference>
<evidence type="ECO:0000256" key="4">
    <source>
        <dbReference type="ARBA" id="ARBA00022475"/>
    </source>
</evidence>
<dbReference type="SMART" id="SM00409">
    <property type="entry name" value="IG"/>
    <property type="match status" value="3"/>
</dbReference>
<dbReference type="STRING" id="7897.ENSLACP00000016550"/>
<dbReference type="EMBL" id="AFYH01013079">
    <property type="status" value="NOT_ANNOTATED_CDS"/>
    <property type="molecule type" value="Genomic_DNA"/>
</dbReference>
<keyword evidence="6" id="KW-0597">Phosphoprotein</keyword>
<feature type="site" description="Important for interaction with phosphotyrosine-binding proteins" evidence="25">
    <location>
        <position position="972"/>
    </location>
</feature>
<dbReference type="InterPro" id="IPR003598">
    <property type="entry name" value="Ig_sub2"/>
</dbReference>
<sequence length="1103" mass="124639">LLIKGKRPAQQTRYSYFLSGLLLLVVGSDGIEISPSEPEFVLPLSTNFSLTCTGTEGVAWLNDTFARSSNVEVTNGPLSSTLTIYSVTGHNTGEYVCVHSKSKDESGEKKSVYLFVPDPDVWFVPQEPNEEFVFTLSNEQSTIPCYVTDPQAQVTLYERNDDILIQATYIQQRGFVAHLEDTSYYCKASLNGEERKSEVYYVYKIKVNPQLEVYVNATQTVVKKGEPITVICNINGSEMMNISWLYPRRSTGETLEPVTDFSPGPDWHLRSILAIQEGVLADSGRYTCAVYETTTGRIDQQSLNISVLEKGFVQLTADINRTELAELHHSKLFSVGIEAYPRPTIKWLKGNRTMNENSDEISITNTRISETSYESTLTVVRVKERDSDSYSLEVFNEDDVQKFTFYLYVNDTVPVRILELLDHHYDTGGQRVTCVAEGAPQPDILWYICKNLESCSKDATWGALNSNVENIVELKNLSYNESRKLHRVRSVLKFHSVEESITLRCVANNTLGQQAQEINLVSKSLQFRVAIISAILVLLVLVIIFLIILIVFWRKKPRYEIRWKVIESVSLDGHEYIYVDPMHLPYDSSWEFPRDRLVLGRTLGSGAFGRVVEATTYGLCNSKSSMKVAVKMLKSTARSSEKQALISELKIMSHLGPHLNIVNLLGACTKGVLGLGPVYIITEFCRYGDLVDYLHRNKHTFLQYYADKARREAEIYGNDLSEAKDKSSVTSLSLDSDGGYMDMSKDDLVEYVPMQELKEDIKYADIEPSVYETPYQQESYSTPGQERTETIVLINESPILSYTDLIGVSYQVAKGMEFLASKNCVHRDLAARNVLICEGKLVKICDFGLARDIMHDSNYISKGSTFLPLKWMAPESIFHNLYTTLSDVWSYGILLWEIFTLGGTPYPELPMNEQFYNAIKRGHRMSKPTHALDEIYEIMQKCWDEKFEKRPPFSQLVHLLGNMLADSYKKKYNQVEEEFMKSDHPAVKRTKPKCIVVNNGNPSPNYYSEVGLNTPEIKAVGQAPDNNYIIPLPDLQPEEEDSEDYNGGPSSFSSSALNEENTASTISCDVPLLTPEEGSVETEANPSSMEQDSRHSDIEESFV</sequence>
<keyword evidence="24" id="KW-0460">Magnesium</keyword>
<gene>
    <name evidence="33" type="primary">PDGFRB</name>
</gene>
<evidence type="ECO:0000256" key="9">
    <source>
        <dbReference type="ARBA" id="ARBA00022737"/>
    </source>
</evidence>
<evidence type="ECO:0000256" key="26">
    <source>
        <dbReference type="PROSITE-ProRule" id="PRU10141"/>
    </source>
</evidence>
<evidence type="ECO:0000256" key="6">
    <source>
        <dbReference type="ARBA" id="ARBA00022553"/>
    </source>
</evidence>
<dbReference type="Gene3D" id="2.60.40.10">
    <property type="entry name" value="Immunoglobulins"/>
    <property type="match status" value="5"/>
</dbReference>
<organism evidence="33 34">
    <name type="scientific">Latimeria chalumnae</name>
    <name type="common">Coelacanth</name>
    <dbReference type="NCBI Taxonomy" id="7897"/>
    <lineage>
        <taxon>Eukaryota</taxon>
        <taxon>Metazoa</taxon>
        <taxon>Chordata</taxon>
        <taxon>Craniata</taxon>
        <taxon>Vertebrata</taxon>
        <taxon>Euteleostomi</taxon>
        <taxon>Coelacanthiformes</taxon>
        <taxon>Coelacanthidae</taxon>
        <taxon>Latimeria</taxon>
    </lineage>
</organism>
<dbReference type="FunFam" id="3.30.200.20:FF:000025">
    <property type="entry name" value="Platelet-derived growth factor receptor alpha"/>
    <property type="match status" value="1"/>
</dbReference>
<keyword evidence="13" id="KW-0832">Ubl conjugation</keyword>
<dbReference type="PROSITE" id="PS00109">
    <property type="entry name" value="PROTEIN_KINASE_TYR"/>
    <property type="match status" value="1"/>
</dbReference>
<evidence type="ECO:0000313" key="33">
    <source>
        <dbReference type="Ensembl" id="ENSLACP00000016550.1"/>
    </source>
</evidence>
<evidence type="ECO:0000259" key="31">
    <source>
        <dbReference type="PROSITE" id="PS50011"/>
    </source>
</evidence>
<dbReference type="InParanoid" id="H3B3S9"/>
<evidence type="ECO:0000256" key="29">
    <source>
        <dbReference type="SAM" id="Phobius"/>
    </source>
</evidence>
<dbReference type="Proteomes" id="UP000008672">
    <property type="component" value="Unassembled WGS sequence"/>
</dbReference>
<dbReference type="GO" id="GO:0060218">
    <property type="term" value="P:hematopoietic stem cell differentiation"/>
    <property type="evidence" value="ECO:0007669"/>
    <property type="project" value="Ensembl"/>
</dbReference>
<evidence type="ECO:0000256" key="21">
    <source>
        <dbReference type="ARBA" id="ARBA00051243"/>
    </source>
</evidence>
<dbReference type="GO" id="GO:0005524">
    <property type="term" value="F:ATP binding"/>
    <property type="evidence" value="ECO:0007669"/>
    <property type="project" value="UniProtKB-UniRule"/>
</dbReference>
<dbReference type="Gene3D" id="3.30.200.20">
    <property type="entry name" value="Phosphorylase Kinase, domain 1"/>
    <property type="match status" value="1"/>
</dbReference>
<dbReference type="GO" id="GO:0001755">
    <property type="term" value="P:neural crest cell migration"/>
    <property type="evidence" value="ECO:0007669"/>
    <property type="project" value="Ensembl"/>
</dbReference>
<evidence type="ECO:0000256" key="7">
    <source>
        <dbReference type="ARBA" id="ARBA00022679"/>
    </source>
</evidence>
<evidence type="ECO:0000256" key="13">
    <source>
        <dbReference type="ARBA" id="ARBA00022843"/>
    </source>
</evidence>
<dbReference type="GeneTree" id="ENSGT00940000157138"/>
<feature type="region of interest" description="Disordered" evidence="28">
    <location>
        <begin position="1028"/>
        <end position="1103"/>
    </location>
</feature>
<evidence type="ECO:0000256" key="25">
    <source>
        <dbReference type="PIRSR" id="PIRSR000615-4"/>
    </source>
</evidence>
<keyword evidence="24" id="KW-0479">Metal-binding</keyword>
<dbReference type="InterPro" id="IPR011009">
    <property type="entry name" value="Kinase-like_dom_sf"/>
</dbReference>
<dbReference type="EMBL" id="AFYH01013082">
    <property type="status" value="NOT_ANNOTATED_CDS"/>
    <property type="molecule type" value="Genomic_DNA"/>
</dbReference>
<reference evidence="33" key="2">
    <citation type="submission" date="2025-08" db="UniProtKB">
        <authorList>
            <consortium name="Ensembl"/>
        </authorList>
    </citation>
    <scope>IDENTIFICATION</scope>
</reference>
<dbReference type="EMBL" id="AFYH01013077">
    <property type="status" value="NOT_ANNOTATED_CDS"/>
    <property type="molecule type" value="Genomic_DNA"/>
</dbReference>
<keyword evidence="3" id="KW-0217">Developmental protein</keyword>
<dbReference type="PRINTS" id="PR00109">
    <property type="entry name" value="TYRKINASE"/>
</dbReference>
<dbReference type="GO" id="GO:0097084">
    <property type="term" value="P:vascular associated smooth muscle cell development"/>
    <property type="evidence" value="ECO:0007669"/>
    <property type="project" value="Ensembl"/>
</dbReference>
<keyword evidence="19" id="KW-0325">Glycoprotein</keyword>
<evidence type="ECO:0000256" key="3">
    <source>
        <dbReference type="ARBA" id="ARBA00022473"/>
    </source>
</evidence>
<evidence type="ECO:0000256" key="8">
    <source>
        <dbReference type="ARBA" id="ARBA00022692"/>
    </source>
</evidence>
<dbReference type="Pfam" id="PF07679">
    <property type="entry name" value="I-set"/>
    <property type="match status" value="1"/>
</dbReference>
<keyword evidence="30" id="KW-0732">Signal</keyword>
<feature type="binding site" evidence="23">
    <location>
        <begin position="683"/>
        <end position="689"/>
    </location>
    <ligand>
        <name>ATP</name>
        <dbReference type="ChEBI" id="CHEBI:30616"/>
    </ligand>
</feature>
<dbReference type="FunCoup" id="H3B3S9">
    <property type="interactions" value="1363"/>
</dbReference>
<proteinExistence type="inferred from homology"/>
<dbReference type="InterPro" id="IPR008266">
    <property type="entry name" value="Tyr_kinase_AS"/>
</dbReference>
<keyword evidence="15 29" id="KW-0472">Membrane</keyword>
<feature type="domain" description="Protein kinase" evidence="31">
    <location>
        <begin position="597"/>
        <end position="964"/>
    </location>
</feature>
<dbReference type="GO" id="GO:0043235">
    <property type="term" value="C:receptor complex"/>
    <property type="evidence" value="ECO:0007669"/>
    <property type="project" value="TreeGrafter"/>
</dbReference>
<dbReference type="GO" id="GO:0061300">
    <property type="term" value="P:cerebellum vasculature development"/>
    <property type="evidence" value="ECO:0007669"/>
    <property type="project" value="Ensembl"/>
</dbReference>
<keyword evidence="11" id="KW-0418">Kinase</keyword>
<dbReference type="PANTHER" id="PTHR24416:SF53">
    <property type="entry name" value="PLATELET-DERIVED GROWTH FACTOR RECEPTOR BETA"/>
    <property type="match status" value="1"/>
</dbReference>
<dbReference type="GO" id="GO:0060976">
    <property type="term" value="P:coronary vasculature development"/>
    <property type="evidence" value="ECO:0007669"/>
    <property type="project" value="Ensembl"/>
</dbReference>
<keyword evidence="4" id="KW-1003">Cell membrane</keyword>
<keyword evidence="10 23" id="KW-0547">Nucleotide-binding</keyword>
<dbReference type="Pfam" id="PF25305">
    <property type="entry name" value="Ig_PDGFR_d4"/>
    <property type="match status" value="1"/>
</dbReference>
<dbReference type="OMA" id="WPEDQEF"/>
<protein>
    <recommendedName>
        <fullName evidence="2">receptor protein-tyrosine kinase</fullName>
        <ecNumber evidence="2">2.7.10.1</ecNumber>
    </recommendedName>
</protein>
<keyword evidence="18 27" id="KW-0675">Receptor</keyword>
<dbReference type="InterPro" id="IPR020635">
    <property type="entry name" value="Tyr_kinase_cat_dom"/>
</dbReference>
<dbReference type="PANTHER" id="PTHR24416">
    <property type="entry name" value="TYROSINE-PROTEIN KINASE RECEPTOR"/>
    <property type="match status" value="1"/>
</dbReference>
<dbReference type="GO" id="GO:0001974">
    <property type="term" value="P:blood vessel remodeling"/>
    <property type="evidence" value="ECO:0007669"/>
    <property type="project" value="Ensembl"/>
</dbReference>
<keyword evidence="17" id="KW-1015">Disulfide bond</keyword>
<dbReference type="GO" id="GO:0046872">
    <property type="term" value="F:metal ion binding"/>
    <property type="evidence" value="ECO:0007669"/>
    <property type="project" value="UniProtKB-KW"/>
</dbReference>
<dbReference type="SMART" id="SM00219">
    <property type="entry name" value="TyrKc"/>
    <property type="match status" value="1"/>
</dbReference>
<dbReference type="PROSITE" id="PS00240">
    <property type="entry name" value="RECEPTOR_TYR_KIN_III"/>
    <property type="match status" value="1"/>
</dbReference>
<dbReference type="GO" id="GO:0005886">
    <property type="term" value="C:plasma membrane"/>
    <property type="evidence" value="ECO:0007669"/>
    <property type="project" value="UniProtKB-SubCell"/>
</dbReference>
<dbReference type="GO" id="GO:0014911">
    <property type="term" value="P:positive regulation of smooth muscle cell migration"/>
    <property type="evidence" value="ECO:0007669"/>
    <property type="project" value="TreeGrafter"/>
</dbReference>
<evidence type="ECO:0000256" key="12">
    <source>
        <dbReference type="ARBA" id="ARBA00022840"/>
    </source>
</evidence>
<dbReference type="GO" id="GO:0060326">
    <property type="term" value="P:cell chemotaxis"/>
    <property type="evidence" value="ECO:0007669"/>
    <property type="project" value="TreeGrafter"/>
</dbReference>
<dbReference type="SMART" id="SM00408">
    <property type="entry name" value="IGc2"/>
    <property type="match status" value="2"/>
</dbReference>
<keyword evidence="14 29" id="KW-1133">Transmembrane helix</keyword>
<feature type="binding site" evidence="23 26">
    <location>
        <position position="631"/>
    </location>
    <ligand>
        <name>ATP</name>
        <dbReference type="ChEBI" id="CHEBI:30616"/>
    </ligand>
</feature>
<dbReference type="PROSITE" id="PS50011">
    <property type="entry name" value="PROTEIN_KINASE_DOM"/>
    <property type="match status" value="1"/>
</dbReference>
<dbReference type="InterPro" id="IPR007110">
    <property type="entry name" value="Ig-like_dom"/>
</dbReference>
<keyword evidence="20 27" id="KW-0393">Immunoglobulin domain</keyword>
<dbReference type="AlphaFoldDB" id="H3B3S9"/>
<dbReference type="FunFam" id="1.10.510.10:FF:000140">
    <property type="entry name" value="Platelet-derived growth factor receptor beta"/>
    <property type="match status" value="1"/>
</dbReference>
<evidence type="ECO:0000256" key="16">
    <source>
        <dbReference type="ARBA" id="ARBA00023137"/>
    </source>
</evidence>
<feature type="binding site" evidence="23">
    <location>
        <position position="832"/>
    </location>
    <ligand>
        <name>ATP</name>
        <dbReference type="ChEBI" id="CHEBI:30616"/>
    </ligand>
</feature>
<dbReference type="GO" id="GO:0072109">
    <property type="term" value="P:glomerular mesangium development"/>
    <property type="evidence" value="ECO:0007669"/>
    <property type="project" value="Ensembl"/>
</dbReference>
<evidence type="ECO:0000256" key="30">
    <source>
        <dbReference type="SAM" id="SignalP"/>
    </source>
</evidence>
<dbReference type="SUPFAM" id="SSF56112">
    <property type="entry name" value="Protein kinase-like (PK-like)"/>
    <property type="match status" value="1"/>
</dbReference>
<feature type="compositionally biased region" description="Polar residues" evidence="28">
    <location>
        <begin position="1048"/>
        <end position="1067"/>
    </location>
</feature>
<dbReference type="EMBL" id="AFYH01013080">
    <property type="status" value="NOT_ANNOTATED_CDS"/>
    <property type="molecule type" value="Genomic_DNA"/>
</dbReference>
<evidence type="ECO:0000256" key="2">
    <source>
        <dbReference type="ARBA" id="ARBA00011902"/>
    </source>
</evidence>
<evidence type="ECO:0000256" key="20">
    <source>
        <dbReference type="ARBA" id="ARBA00023319"/>
    </source>
</evidence>
<feature type="domain" description="Ig-like" evidence="32">
    <location>
        <begin position="209"/>
        <end position="304"/>
    </location>
</feature>
<evidence type="ECO:0000313" key="34">
    <source>
        <dbReference type="Proteomes" id="UP000008672"/>
    </source>
</evidence>
<dbReference type="eggNOG" id="KOG0200">
    <property type="taxonomic scope" value="Eukaryota"/>
</dbReference>
<feature type="chain" id="PRO_5003580865" description="receptor protein-tyrosine kinase" evidence="30">
    <location>
        <begin position="31"/>
        <end position="1103"/>
    </location>
</feature>
<reference evidence="34" key="1">
    <citation type="submission" date="2011-08" db="EMBL/GenBank/DDBJ databases">
        <title>The draft genome of Latimeria chalumnae.</title>
        <authorList>
            <person name="Di Palma F."/>
            <person name="Alfoldi J."/>
            <person name="Johnson J."/>
            <person name="Berlin A."/>
            <person name="Gnerre S."/>
            <person name="Jaffe D."/>
            <person name="MacCallum I."/>
            <person name="Young S."/>
            <person name="Walker B.J."/>
            <person name="Lander E."/>
            <person name="Lindblad-Toh K."/>
        </authorList>
    </citation>
    <scope>NUCLEOTIDE SEQUENCE [LARGE SCALE GENOMIC DNA]</scope>
    <source>
        <strain evidence="34">Wild caught</strain>
    </source>
</reference>
<evidence type="ECO:0000256" key="18">
    <source>
        <dbReference type="ARBA" id="ARBA00023170"/>
    </source>
</evidence>
<feature type="binding site" evidence="24">
    <location>
        <position position="576"/>
    </location>
    <ligand>
        <name>Mg(2+)</name>
        <dbReference type="ChEBI" id="CHEBI:18420"/>
    </ligand>
</feature>
<evidence type="ECO:0000256" key="28">
    <source>
        <dbReference type="SAM" id="MobiDB-lite"/>
    </source>
</evidence>
<comment type="catalytic activity">
    <reaction evidence="21">
        <text>L-tyrosyl-[protein] + ATP = O-phospho-L-tyrosyl-[protein] + ADP + H(+)</text>
        <dbReference type="Rhea" id="RHEA:10596"/>
        <dbReference type="Rhea" id="RHEA-COMP:10136"/>
        <dbReference type="Rhea" id="RHEA-COMP:20101"/>
        <dbReference type="ChEBI" id="CHEBI:15378"/>
        <dbReference type="ChEBI" id="CHEBI:30616"/>
        <dbReference type="ChEBI" id="CHEBI:46858"/>
        <dbReference type="ChEBI" id="CHEBI:61978"/>
        <dbReference type="ChEBI" id="CHEBI:456216"/>
        <dbReference type="EC" id="2.7.10.1"/>
    </reaction>
</comment>
<keyword evidence="12 23" id="KW-0067">ATP-binding</keyword>
<comment type="subcellular location">
    <subcellularLocation>
        <location evidence="1">Cell membrane</location>
        <topology evidence="1">Single-pass type I membrane protein</topology>
    </subcellularLocation>
    <subcellularLocation>
        <location evidence="27">Membrane</location>
        <topology evidence="27">Single-pass type I membrane protein</topology>
    </subcellularLocation>
</comment>
<dbReference type="FunFam" id="2.60.40.10:FF:000223">
    <property type="entry name" value="Platelet-derived growth factor receptor beta"/>
    <property type="match status" value="1"/>
</dbReference>
<reference evidence="33" key="3">
    <citation type="submission" date="2025-09" db="UniProtKB">
        <authorList>
            <consortium name="Ensembl"/>
        </authorList>
    </citation>
    <scope>IDENTIFICATION</scope>
</reference>
<dbReference type="EMBL" id="AFYH01013076">
    <property type="status" value="NOT_ANNOTATED_CDS"/>
    <property type="molecule type" value="Genomic_DNA"/>
</dbReference>
<dbReference type="HOGENOM" id="CLU_000288_49_0_1"/>
<dbReference type="InterPro" id="IPR050122">
    <property type="entry name" value="RTK"/>
</dbReference>
<keyword evidence="7" id="KW-0808">Transferase</keyword>